<proteinExistence type="predicted"/>
<sequence>MYPLSGTPVRGSGLRGRLVTGTNGNLPHMASRIEHRADLAAPASRVRAALVSTEYLRDRLAEIGGPGAELVDHGVRGGTVTYRLRQTVPADRLPSFTKSVFRGDLVVERTETWDDAAGTTTARVTGVPGEITAAYTLTDTASGCTWRTDGRVQVKIPLVGGKIEKVIAEQVGRLLAAETAFTADWLATR</sequence>
<dbReference type="InterPro" id="IPR023393">
    <property type="entry name" value="START-like_dom_sf"/>
</dbReference>
<dbReference type="Gene3D" id="3.30.530.20">
    <property type="match status" value="1"/>
</dbReference>
<dbReference type="Pfam" id="PF10698">
    <property type="entry name" value="DUF2505"/>
    <property type="match status" value="1"/>
</dbReference>
<accession>A0A918G6G0</accession>
<dbReference type="SUPFAM" id="SSF55961">
    <property type="entry name" value="Bet v1-like"/>
    <property type="match status" value="1"/>
</dbReference>
<dbReference type="InterPro" id="IPR019639">
    <property type="entry name" value="DUF2505"/>
</dbReference>
<reference evidence="1" key="2">
    <citation type="submission" date="2020-09" db="EMBL/GenBank/DDBJ databases">
        <authorList>
            <person name="Sun Q."/>
            <person name="Ohkuma M."/>
        </authorList>
    </citation>
    <scope>NUCLEOTIDE SEQUENCE</scope>
    <source>
        <strain evidence="1">JCM 3276</strain>
    </source>
</reference>
<organism evidence="1 2">
    <name type="scientific">Actinokineospora fastidiosa</name>
    <dbReference type="NCBI Taxonomy" id="1816"/>
    <lineage>
        <taxon>Bacteria</taxon>
        <taxon>Bacillati</taxon>
        <taxon>Actinomycetota</taxon>
        <taxon>Actinomycetes</taxon>
        <taxon>Pseudonocardiales</taxon>
        <taxon>Pseudonocardiaceae</taxon>
        <taxon>Actinokineospora</taxon>
    </lineage>
</organism>
<evidence type="ECO:0008006" key="3">
    <source>
        <dbReference type="Google" id="ProtNLM"/>
    </source>
</evidence>
<name>A0A918G6G0_9PSEU</name>
<dbReference type="EMBL" id="BMRB01000001">
    <property type="protein sequence ID" value="GGS21974.1"/>
    <property type="molecule type" value="Genomic_DNA"/>
</dbReference>
<gene>
    <name evidence="1" type="ORF">GCM10010171_13480</name>
</gene>
<evidence type="ECO:0000313" key="2">
    <source>
        <dbReference type="Proteomes" id="UP000660680"/>
    </source>
</evidence>
<evidence type="ECO:0000313" key="1">
    <source>
        <dbReference type="EMBL" id="GGS21974.1"/>
    </source>
</evidence>
<reference evidence="1" key="1">
    <citation type="journal article" date="2014" name="Int. J. Syst. Evol. Microbiol.">
        <title>Complete genome sequence of Corynebacterium casei LMG S-19264T (=DSM 44701T), isolated from a smear-ripened cheese.</title>
        <authorList>
            <consortium name="US DOE Joint Genome Institute (JGI-PGF)"/>
            <person name="Walter F."/>
            <person name="Albersmeier A."/>
            <person name="Kalinowski J."/>
            <person name="Ruckert C."/>
        </authorList>
    </citation>
    <scope>NUCLEOTIDE SEQUENCE</scope>
    <source>
        <strain evidence="1">JCM 3276</strain>
    </source>
</reference>
<protein>
    <recommendedName>
        <fullName evidence="3">DUF2505 domain-containing protein</fullName>
    </recommendedName>
</protein>
<comment type="caution">
    <text evidence="1">The sequence shown here is derived from an EMBL/GenBank/DDBJ whole genome shotgun (WGS) entry which is preliminary data.</text>
</comment>
<dbReference type="Proteomes" id="UP000660680">
    <property type="component" value="Unassembled WGS sequence"/>
</dbReference>
<dbReference type="AlphaFoldDB" id="A0A918G6G0"/>
<keyword evidence="2" id="KW-1185">Reference proteome</keyword>